<dbReference type="GO" id="GO:0051119">
    <property type="term" value="F:sugar transmembrane transporter activity"/>
    <property type="evidence" value="ECO:0007669"/>
    <property type="project" value="InterPro"/>
</dbReference>
<feature type="transmembrane region" description="Helical" evidence="9">
    <location>
        <begin position="118"/>
        <end position="139"/>
    </location>
</feature>
<dbReference type="PROSITE" id="PS00216">
    <property type="entry name" value="SUGAR_TRANSPORT_1"/>
    <property type="match status" value="2"/>
</dbReference>
<evidence type="ECO:0000313" key="12">
    <source>
        <dbReference type="RefSeq" id="XP_014474026.1"/>
    </source>
</evidence>
<dbReference type="InterPro" id="IPR020846">
    <property type="entry name" value="MFS_dom"/>
</dbReference>
<evidence type="ECO:0000256" key="5">
    <source>
        <dbReference type="ARBA" id="ARBA00023136"/>
    </source>
</evidence>
<dbReference type="InterPro" id="IPR036259">
    <property type="entry name" value="MFS_trans_sf"/>
</dbReference>
<dbReference type="InterPro" id="IPR044775">
    <property type="entry name" value="MFS_ERD6/Tret1-like"/>
</dbReference>
<keyword evidence="4 9" id="KW-1133">Transmembrane helix</keyword>
<dbReference type="InterPro" id="IPR005828">
    <property type="entry name" value="MFS_sugar_transport-like"/>
</dbReference>
<protein>
    <submittedName>
        <fullName evidence="12">Facilitated trehalose transporter Tret1-like</fullName>
    </submittedName>
</protein>
<feature type="transmembrane region" description="Helical" evidence="9">
    <location>
        <begin position="151"/>
        <end position="169"/>
    </location>
</feature>
<evidence type="ECO:0000256" key="3">
    <source>
        <dbReference type="ARBA" id="ARBA00022692"/>
    </source>
</evidence>
<feature type="transmembrane region" description="Helical" evidence="9">
    <location>
        <begin position="394"/>
        <end position="414"/>
    </location>
</feature>
<organism evidence="11 12">
    <name type="scientific">Dinoponera quadriceps</name>
    <name type="common">South American ant</name>
    <dbReference type="NCBI Taxonomy" id="609295"/>
    <lineage>
        <taxon>Eukaryota</taxon>
        <taxon>Metazoa</taxon>
        <taxon>Ecdysozoa</taxon>
        <taxon>Arthropoda</taxon>
        <taxon>Hexapoda</taxon>
        <taxon>Insecta</taxon>
        <taxon>Pterygota</taxon>
        <taxon>Neoptera</taxon>
        <taxon>Endopterygota</taxon>
        <taxon>Hymenoptera</taxon>
        <taxon>Apocrita</taxon>
        <taxon>Aculeata</taxon>
        <taxon>Formicoidea</taxon>
        <taxon>Formicidae</taxon>
        <taxon>Ponerinae</taxon>
        <taxon>Ponerini</taxon>
        <taxon>Dinoponera</taxon>
    </lineage>
</organism>
<dbReference type="Pfam" id="PF00083">
    <property type="entry name" value="Sugar_tr"/>
    <property type="match status" value="1"/>
</dbReference>
<evidence type="ECO:0000256" key="6">
    <source>
        <dbReference type="ARBA" id="ARBA00023180"/>
    </source>
</evidence>
<feature type="transmembrane region" description="Helical" evidence="9">
    <location>
        <begin position="20"/>
        <end position="42"/>
    </location>
</feature>
<accession>A0A6P3X6L6</accession>
<evidence type="ECO:0000256" key="9">
    <source>
        <dbReference type="SAM" id="Phobius"/>
    </source>
</evidence>
<feature type="transmembrane region" description="Helical" evidence="9">
    <location>
        <begin position="175"/>
        <end position="195"/>
    </location>
</feature>
<evidence type="ECO:0000256" key="8">
    <source>
        <dbReference type="RuleBase" id="RU003346"/>
    </source>
</evidence>
<gene>
    <name evidence="12" type="primary">LOC106744098</name>
</gene>
<keyword evidence="11" id="KW-1185">Reference proteome</keyword>
<dbReference type="KEGG" id="dqu:106744098"/>
<keyword evidence="8" id="KW-0813">Transport</keyword>
<keyword evidence="3 9" id="KW-0812">Transmembrane</keyword>
<feature type="domain" description="Major facilitator superfamily (MFS) profile" evidence="10">
    <location>
        <begin position="22"/>
        <end position="449"/>
    </location>
</feature>
<keyword evidence="5 9" id="KW-0472">Membrane</keyword>
<keyword evidence="6" id="KW-0325">Glycoprotein</keyword>
<dbReference type="InterPro" id="IPR005829">
    <property type="entry name" value="Sugar_transporter_CS"/>
</dbReference>
<name>A0A6P3X6L6_DINQU</name>
<dbReference type="RefSeq" id="XP_014474026.1">
    <property type="nucleotide sequence ID" value="XM_014618540.1"/>
</dbReference>
<evidence type="ECO:0000256" key="1">
    <source>
        <dbReference type="ARBA" id="ARBA00004651"/>
    </source>
</evidence>
<dbReference type="AlphaFoldDB" id="A0A6P3X6L6"/>
<evidence type="ECO:0000256" key="2">
    <source>
        <dbReference type="ARBA" id="ARBA00022475"/>
    </source>
</evidence>
<evidence type="ECO:0000256" key="4">
    <source>
        <dbReference type="ARBA" id="ARBA00022989"/>
    </source>
</evidence>
<proteinExistence type="inferred from homology"/>
<keyword evidence="2" id="KW-1003">Cell membrane</keyword>
<dbReference type="GeneID" id="106744098"/>
<dbReference type="PANTHER" id="PTHR48021:SF86">
    <property type="entry name" value="FACILITATED TREHALOSE TRANSPORTER TRET1-1-LIKE PROTEIN"/>
    <property type="match status" value="1"/>
</dbReference>
<dbReference type="PANTHER" id="PTHR48021">
    <property type="match status" value="1"/>
</dbReference>
<feature type="transmembrane region" description="Helical" evidence="9">
    <location>
        <begin position="324"/>
        <end position="346"/>
    </location>
</feature>
<dbReference type="GO" id="GO:0005886">
    <property type="term" value="C:plasma membrane"/>
    <property type="evidence" value="ECO:0007669"/>
    <property type="project" value="UniProtKB-SubCell"/>
</dbReference>
<dbReference type="FunFam" id="1.20.1250.20:FF:000055">
    <property type="entry name" value="Facilitated trehalose transporter Tret1-2 homolog"/>
    <property type="match status" value="1"/>
</dbReference>
<dbReference type="PROSITE" id="PS50850">
    <property type="entry name" value="MFS"/>
    <property type="match status" value="1"/>
</dbReference>
<dbReference type="Gene3D" id="1.20.1250.20">
    <property type="entry name" value="MFS general substrate transporter like domains"/>
    <property type="match status" value="1"/>
</dbReference>
<evidence type="ECO:0000259" key="10">
    <source>
        <dbReference type="PROSITE" id="PS50850"/>
    </source>
</evidence>
<comment type="similarity">
    <text evidence="7">Belongs to the major facilitator superfamily. Sugar transporter (TC 2.A.1.1) family. Trehalose transporter subfamily.</text>
</comment>
<dbReference type="InterPro" id="IPR003663">
    <property type="entry name" value="Sugar/inositol_transpt"/>
</dbReference>
<reference evidence="12" key="1">
    <citation type="submission" date="2025-08" db="UniProtKB">
        <authorList>
            <consortium name="RefSeq"/>
        </authorList>
    </citation>
    <scope>IDENTIFICATION</scope>
</reference>
<dbReference type="InterPro" id="IPR050549">
    <property type="entry name" value="MFS_Trehalose_Transporter"/>
</dbReference>
<dbReference type="PRINTS" id="PR00171">
    <property type="entry name" value="SUGRTRNSPORT"/>
</dbReference>
<feature type="transmembrane region" description="Helical" evidence="9">
    <location>
        <begin position="93"/>
        <end position="112"/>
    </location>
</feature>
<evidence type="ECO:0000313" key="11">
    <source>
        <dbReference type="Proteomes" id="UP000515204"/>
    </source>
</evidence>
<feature type="transmembrane region" description="Helical" evidence="9">
    <location>
        <begin position="62"/>
        <end position="81"/>
    </location>
</feature>
<dbReference type="Proteomes" id="UP000515204">
    <property type="component" value="Unplaced"/>
</dbReference>
<evidence type="ECO:0000256" key="7">
    <source>
        <dbReference type="ARBA" id="ARBA00024348"/>
    </source>
</evidence>
<sequence length="485" mass="52616">MEDTGMITEVPVHQTGRKLWQYLATISACTMAVGVGTALAWTSPVLPRLYKEDSWLVIDPEQGSWVGSILALGAIVGAIPSGPMADKLGRKKALLLLSAPFLLSWAIIILATQLWLIIAARIVVGIGVGATCVLVPIYVSEIAETSARGALGALFQFFLTVGILFGFVLGTVMNYTAFAIVCALVEVGFLAAFVWMPESPVWLVYEKRESEARLALTVLRGDVYDPSEELAEMRRAAEETTSKKSSIFDLVRVPATRRAMLATLGSMFFQQMSGINAVIFYTTTIFQESGSSISPDIASIIVSLVQTVMSVVAAVIVDRAGRKPLLIFSSGVMSVSLVALGLYFKIKVNGGDVSTLGWLPLTSLALFMIAFSVGLGPIPWMLMGEFFTAETKAFASGLAVMLNWFLVFLVTKTYPALNHGLGADVTFWMFAASMAIAVAFTHFFILETKGKSFQEIQQELQEREGEGKKGEKGEEVQSLLEMFVF</sequence>
<dbReference type="CDD" id="cd17358">
    <property type="entry name" value="MFS_GLUT6_8_Class3_like"/>
    <property type="match status" value="1"/>
</dbReference>
<dbReference type="OrthoDB" id="6612291at2759"/>
<dbReference type="NCBIfam" id="TIGR00879">
    <property type="entry name" value="SP"/>
    <property type="match status" value="1"/>
</dbReference>
<feature type="transmembrane region" description="Helical" evidence="9">
    <location>
        <begin position="426"/>
        <end position="446"/>
    </location>
</feature>
<dbReference type="SUPFAM" id="SSF103473">
    <property type="entry name" value="MFS general substrate transporter"/>
    <property type="match status" value="1"/>
</dbReference>
<feature type="transmembrane region" description="Helical" evidence="9">
    <location>
        <begin position="358"/>
        <end position="382"/>
    </location>
</feature>
<feature type="transmembrane region" description="Helical" evidence="9">
    <location>
        <begin position="261"/>
        <end position="285"/>
    </location>
</feature>
<comment type="subcellular location">
    <subcellularLocation>
        <location evidence="1">Cell membrane</location>
        <topology evidence="1">Multi-pass membrane protein</topology>
    </subcellularLocation>
</comment>
<feature type="transmembrane region" description="Helical" evidence="9">
    <location>
        <begin position="297"/>
        <end position="317"/>
    </location>
</feature>
<dbReference type="PROSITE" id="PS00217">
    <property type="entry name" value="SUGAR_TRANSPORT_2"/>
    <property type="match status" value="1"/>
</dbReference>